<dbReference type="Proteomes" id="UP000504638">
    <property type="component" value="Unplaced"/>
</dbReference>
<gene>
    <name evidence="2 4" type="ORF">P152DRAFT_290301</name>
</gene>
<dbReference type="RefSeq" id="XP_033535375.1">
    <property type="nucleotide sequence ID" value="XM_033675012.1"/>
</dbReference>
<evidence type="ECO:0000313" key="4">
    <source>
        <dbReference type="RefSeq" id="XP_033535375.1"/>
    </source>
</evidence>
<reference evidence="4" key="2">
    <citation type="submission" date="2020-04" db="EMBL/GenBank/DDBJ databases">
        <authorList>
            <consortium name="NCBI Genome Project"/>
        </authorList>
    </citation>
    <scope>NUCLEOTIDE SEQUENCE</scope>
    <source>
        <strain evidence="4">CBS 781.70</strain>
    </source>
</reference>
<evidence type="ECO:0000313" key="3">
    <source>
        <dbReference type="Proteomes" id="UP000504638"/>
    </source>
</evidence>
<accession>A0A6G1G6T9</accession>
<sequence length="285" mass="31922">MEHNHTRQSSYEGRLHLDGIYNPDCIMKENVSMIEAHSYQFAARYFSGQATMARLQHEAAEERRLNEEHRLVNVDTNPRGTFGPKILYAVAFKCDRIDVYHVPESVGLRPKVGDMVIVDGDRGTDLGCVTAAGISVEEAKVVKEKSTQNHIRWSSAARSLNSNSDPSSFAASPTRMRSPSCKRRKAWKPSPAASARPRSMSMVSKWRCSIASFKRTSPIPLIPLLKHISSSPSPGISPRFARPLAHWPGVLPATLHLHQSLGLDTNKDFGYSYSTFPWERLFVFD</sequence>
<dbReference type="AlphaFoldDB" id="A0A6G1G6T9"/>
<organism evidence="2">
    <name type="scientific">Eremomyces bilateralis CBS 781.70</name>
    <dbReference type="NCBI Taxonomy" id="1392243"/>
    <lineage>
        <taxon>Eukaryota</taxon>
        <taxon>Fungi</taxon>
        <taxon>Dikarya</taxon>
        <taxon>Ascomycota</taxon>
        <taxon>Pezizomycotina</taxon>
        <taxon>Dothideomycetes</taxon>
        <taxon>Dothideomycetes incertae sedis</taxon>
        <taxon>Eremomycetales</taxon>
        <taxon>Eremomycetaceae</taxon>
        <taxon>Eremomyces</taxon>
    </lineage>
</organism>
<dbReference type="PANTHER" id="PTHR43830:SF3">
    <property type="entry name" value="PROTEIN PSP1"/>
    <property type="match status" value="1"/>
</dbReference>
<proteinExistence type="predicted"/>
<feature type="region of interest" description="Disordered" evidence="1">
    <location>
        <begin position="155"/>
        <end position="198"/>
    </location>
</feature>
<evidence type="ECO:0000313" key="2">
    <source>
        <dbReference type="EMBL" id="KAF1813744.1"/>
    </source>
</evidence>
<dbReference type="InterPro" id="IPR047767">
    <property type="entry name" value="PSP1-like"/>
</dbReference>
<dbReference type="GeneID" id="54415582"/>
<evidence type="ECO:0000256" key="1">
    <source>
        <dbReference type="SAM" id="MobiDB-lite"/>
    </source>
</evidence>
<keyword evidence="3" id="KW-1185">Reference proteome</keyword>
<reference evidence="4" key="3">
    <citation type="submission" date="2025-04" db="UniProtKB">
        <authorList>
            <consortium name="RefSeq"/>
        </authorList>
    </citation>
    <scope>IDENTIFICATION</scope>
    <source>
        <strain evidence="4">CBS 781.70</strain>
    </source>
</reference>
<dbReference type="GO" id="GO:0005737">
    <property type="term" value="C:cytoplasm"/>
    <property type="evidence" value="ECO:0007669"/>
    <property type="project" value="TreeGrafter"/>
</dbReference>
<dbReference type="EMBL" id="ML975154">
    <property type="protein sequence ID" value="KAF1813744.1"/>
    <property type="molecule type" value="Genomic_DNA"/>
</dbReference>
<dbReference type="PANTHER" id="PTHR43830">
    <property type="entry name" value="PROTEIN PSP1"/>
    <property type="match status" value="1"/>
</dbReference>
<feature type="compositionally biased region" description="Low complexity" evidence="1">
    <location>
        <begin position="189"/>
        <end position="198"/>
    </location>
</feature>
<reference evidence="2 4" key="1">
    <citation type="submission" date="2020-01" db="EMBL/GenBank/DDBJ databases">
        <authorList>
            <consortium name="DOE Joint Genome Institute"/>
            <person name="Haridas S."/>
            <person name="Albert R."/>
            <person name="Binder M."/>
            <person name="Bloem J."/>
            <person name="Labutti K."/>
            <person name="Salamov A."/>
            <person name="Andreopoulos B."/>
            <person name="Baker S.E."/>
            <person name="Barry K."/>
            <person name="Bills G."/>
            <person name="Bluhm B.H."/>
            <person name="Cannon C."/>
            <person name="Castanera R."/>
            <person name="Culley D.E."/>
            <person name="Daum C."/>
            <person name="Ezra D."/>
            <person name="Gonzalez J.B."/>
            <person name="Henrissat B."/>
            <person name="Kuo A."/>
            <person name="Liang C."/>
            <person name="Lipzen A."/>
            <person name="Lutzoni F."/>
            <person name="Magnuson J."/>
            <person name="Mondo S."/>
            <person name="Nolan M."/>
            <person name="Ohm R."/>
            <person name="Pangilinan J."/>
            <person name="Park H.-J."/>
            <person name="Ramirez L."/>
            <person name="Alfaro M."/>
            <person name="Sun H."/>
            <person name="Tritt A."/>
            <person name="Yoshinaga Y."/>
            <person name="Zwiers L.-H."/>
            <person name="Turgeon B.G."/>
            <person name="Goodwin S.B."/>
            <person name="Spatafora J.W."/>
            <person name="Crous P.W."/>
            <person name="Grigoriev I.V."/>
        </authorList>
    </citation>
    <scope>NUCLEOTIDE SEQUENCE</scope>
    <source>
        <strain evidence="2 4">CBS 781.70</strain>
    </source>
</reference>
<dbReference type="OrthoDB" id="243127at2759"/>
<feature type="compositionally biased region" description="Polar residues" evidence="1">
    <location>
        <begin position="155"/>
        <end position="177"/>
    </location>
</feature>
<name>A0A6G1G6T9_9PEZI</name>
<protein>
    <submittedName>
        <fullName evidence="2 4">Uncharacterized protein</fullName>
    </submittedName>
</protein>